<feature type="compositionally biased region" description="Low complexity" evidence="1">
    <location>
        <begin position="56"/>
        <end position="70"/>
    </location>
</feature>
<evidence type="ECO:0000256" key="1">
    <source>
        <dbReference type="SAM" id="MobiDB-lite"/>
    </source>
</evidence>
<reference evidence="2" key="1">
    <citation type="submission" date="2020-02" db="EMBL/GenBank/DDBJ databases">
        <authorList>
            <person name="Meier V. D."/>
        </authorList>
    </citation>
    <scope>NUCLEOTIDE SEQUENCE</scope>
    <source>
        <strain evidence="2">AVDCRST_MAG52</strain>
    </source>
</reference>
<proteinExistence type="predicted"/>
<dbReference type="EMBL" id="CADCTN010000057">
    <property type="protein sequence ID" value="CAA9227741.1"/>
    <property type="molecule type" value="Genomic_DNA"/>
</dbReference>
<dbReference type="AlphaFoldDB" id="A0A6J4HLD8"/>
<sequence>GIVSVEGRRHRRGGDGGRGRARDRHRRDHGGLRRLPPPVRRRPPPRPRLRRRRGQRWPLHPRQPLPAGAADLGVGLLRRRGRPAARPALPEHREPRAAAGGGQDVAGQRLDPVRQLRRHQLHRLLVAVRLGAGAEQRALVLHARGPGGAGGQPAVPLRVVARRRDDEHLAGRLGRRPGPQPGDARGHDRVPALPRRRRGGLLHRPAVGADRGPRRRGQRPRGAGQLAGRLGDRRPGRGRLRQGPARARRRRGAQPVRPRRVGPQHLLPL</sequence>
<accession>A0A6J4HLD8</accession>
<evidence type="ECO:0000313" key="2">
    <source>
        <dbReference type="EMBL" id="CAA9227741.1"/>
    </source>
</evidence>
<feature type="compositionally biased region" description="Basic residues" evidence="1">
    <location>
        <begin position="39"/>
        <end position="55"/>
    </location>
</feature>
<feature type="region of interest" description="Disordered" evidence="1">
    <location>
        <begin position="1"/>
        <end position="70"/>
    </location>
</feature>
<feature type="compositionally biased region" description="Basic residues" evidence="1">
    <location>
        <begin position="236"/>
        <end position="262"/>
    </location>
</feature>
<feature type="non-terminal residue" evidence="2">
    <location>
        <position position="1"/>
    </location>
</feature>
<organism evidence="2">
    <name type="scientific">uncultured Blastococcus sp</name>
    <dbReference type="NCBI Taxonomy" id="217144"/>
    <lineage>
        <taxon>Bacteria</taxon>
        <taxon>Bacillati</taxon>
        <taxon>Actinomycetota</taxon>
        <taxon>Actinomycetes</taxon>
        <taxon>Geodermatophilales</taxon>
        <taxon>Geodermatophilaceae</taxon>
        <taxon>Blastococcus</taxon>
        <taxon>environmental samples</taxon>
    </lineage>
</organism>
<protein>
    <submittedName>
        <fullName evidence="2">Uncharacterized protein</fullName>
    </submittedName>
</protein>
<feature type="compositionally biased region" description="Low complexity" evidence="1">
    <location>
        <begin position="220"/>
        <end position="229"/>
    </location>
</feature>
<gene>
    <name evidence="2" type="ORF">AVDCRST_MAG52-849</name>
</gene>
<feature type="region of interest" description="Disordered" evidence="1">
    <location>
        <begin position="83"/>
        <end position="105"/>
    </location>
</feature>
<feature type="region of interest" description="Disordered" evidence="1">
    <location>
        <begin position="168"/>
        <end position="269"/>
    </location>
</feature>
<name>A0A6J4HLD8_9ACTN</name>
<feature type="non-terminal residue" evidence="2">
    <location>
        <position position="269"/>
    </location>
</feature>